<feature type="transmembrane region" description="Helical" evidence="2">
    <location>
        <begin position="64"/>
        <end position="82"/>
    </location>
</feature>
<sequence>MSKKSKPQINLILDGIMLILLALIAGVGFLIKYVLVPGFKRNELYGSGVELNLFGLDRHQWGDIHLYLSFAFLLLMLLHIVLHWKMICCIFKQMVGRQSSRRTISVCVGVVTLLLLAAPFLIKPDVSPVERKYSHRQEMLQRNEILLEGSLSQHSASVNTGKLSNEKQAVEKRRKNQSGVRHEHSNSELDIFGSMTLTDVSKKYAISESKLATAMGIPQGKSGERIGRLKREYGFDMSELKSKVAELRLNR</sequence>
<evidence type="ECO:0000313" key="5">
    <source>
        <dbReference type="Proteomes" id="UP000184164"/>
    </source>
</evidence>
<gene>
    <name evidence="4" type="ORF">SAMN05444274_102495</name>
</gene>
<keyword evidence="2" id="KW-0472">Membrane</keyword>
<reference evidence="4 5" key="1">
    <citation type="submission" date="2016-11" db="EMBL/GenBank/DDBJ databases">
        <authorList>
            <person name="Jaros S."/>
            <person name="Januszkiewicz K."/>
            <person name="Wedrychowicz H."/>
        </authorList>
    </citation>
    <scope>NUCLEOTIDE SEQUENCE [LARGE SCALE GENOMIC DNA]</scope>
    <source>
        <strain evidence="4 5">DSM 26910</strain>
    </source>
</reference>
<keyword evidence="2" id="KW-1133">Transmembrane helix</keyword>
<name>A0A1M4WN46_9BACT</name>
<evidence type="ECO:0000259" key="3">
    <source>
        <dbReference type="Pfam" id="PF14358"/>
    </source>
</evidence>
<organism evidence="4 5">
    <name type="scientific">Mariniphaga anaerophila</name>
    <dbReference type="NCBI Taxonomy" id="1484053"/>
    <lineage>
        <taxon>Bacteria</taxon>
        <taxon>Pseudomonadati</taxon>
        <taxon>Bacteroidota</taxon>
        <taxon>Bacteroidia</taxon>
        <taxon>Marinilabiliales</taxon>
        <taxon>Prolixibacteraceae</taxon>
        <taxon>Mariniphaga</taxon>
    </lineage>
</organism>
<dbReference type="Proteomes" id="UP000184164">
    <property type="component" value="Unassembled WGS sequence"/>
</dbReference>
<dbReference type="Pfam" id="PF14358">
    <property type="entry name" value="DUF4405"/>
    <property type="match status" value="1"/>
</dbReference>
<protein>
    <recommendedName>
        <fullName evidence="3">Flavinylation-associated cytochrome domain-containing protein</fullName>
    </recommendedName>
</protein>
<dbReference type="STRING" id="1484053.SAMN05444274_102495"/>
<evidence type="ECO:0000256" key="1">
    <source>
        <dbReference type="SAM" id="MobiDB-lite"/>
    </source>
</evidence>
<dbReference type="RefSeq" id="WP_072999715.1">
    <property type="nucleotide sequence ID" value="NZ_FQUM01000002.1"/>
</dbReference>
<feature type="transmembrane region" description="Helical" evidence="2">
    <location>
        <begin position="103"/>
        <end position="122"/>
    </location>
</feature>
<accession>A0A1M4WN46</accession>
<dbReference type="OrthoDB" id="5421399at2"/>
<keyword evidence="2" id="KW-0812">Transmembrane</keyword>
<dbReference type="EMBL" id="FQUM01000002">
    <property type="protein sequence ID" value="SHE82473.1"/>
    <property type="molecule type" value="Genomic_DNA"/>
</dbReference>
<dbReference type="InterPro" id="IPR025517">
    <property type="entry name" value="DUF4405"/>
</dbReference>
<keyword evidence="5" id="KW-1185">Reference proteome</keyword>
<evidence type="ECO:0000313" key="4">
    <source>
        <dbReference type="EMBL" id="SHE82473.1"/>
    </source>
</evidence>
<feature type="region of interest" description="Disordered" evidence="1">
    <location>
        <begin position="158"/>
        <end position="185"/>
    </location>
</feature>
<feature type="domain" description="Flavinylation-associated cytochrome" evidence="3">
    <location>
        <begin position="12"/>
        <end position="84"/>
    </location>
</feature>
<proteinExistence type="predicted"/>
<dbReference type="AlphaFoldDB" id="A0A1M4WN46"/>
<feature type="transmembrane region" description="Helical" evidence="2">
    <location>
        <begin position="12"/>
        <end position="35"/>
    </location>
</feature>
<evidence type="ECO:0000256" key="2">
    <source>
        <dbReference type="SAM" id="Phobius"/>
    </source>
</evidence>